<organism evidence="1 2">
    <name type="scientific">Romanomermis culicivorax</name>
    <name type="common">Nematode worm</name>
    <dbReference type="NCBI Taxonomy" id="13658"/>
    <lineage>
        <taxon>Eukaryota</taxon>
        <taxon>Metazoa</taxon>
        <taxon>Ecdysozoa</taxon>
        <taxon>Nematoda</taxon>
        <taxon>Enoplea</taxon>
        <taxon>Dorylaimia</taxon>
        <taxon>Mermithida</taxon>
        <taxon>Mermithoidea</taxon>
        <taxon>Mermithidae</taxon>
        <taxon>Romanomermis</taxon>
    </lineage>
</organism>
<protein>
    <submittedName>
        <fullName evidence="2">Uncharacterized protein</fullName>
    </submittedName>
</protein>
<evidence type="ECO:0000313" key="1">
    <source>
        <dbReference type="Proteomes" id="UP000887565"/>
    </source>
</evidence>
<keyword evidence="1" id="KW-1185">Reference proteome</keyword>
<reference evidence="2" key="1">
    <citation type="submission" date="2022-11" db="UniProtKB">
        <authorList>
            <consortium name="WormBaseParasite"/>
        </authorList>
    </citation>
    <scope>IDENTIFICATION</scope>
</reference>
<accession>A0A915L415</accession>
<dbReference type="Proteomes" id="UP000887565">
    <property type="component" value="Unplaced"/>
</dbReference>
<proteinExistence type="predicted"/>
<sequence length="113" mass="13403">MNNKQKENKFRLIKFSTANIPIFDNDVKTRENRVENCVNFRSKHCTITNDNDFSIRINETQKACSARKRFITRCTRRFRMTFGVVFPFLLKTGQLRFAAVYRTFERIVNAPVT</sequence>
<evidence type="ECO:0000313" key="2">
    <source>
        <dbReference type="WBParaSite" id="nRc.2.0.1.t45481-RA"/>
    </source>
</evidence>
<name>A0A915L415_ROMCU</name>
<dbReference type="WBParaSite" id="nRc.2.0.1.t45481-RA">
    <property type="protein sequence ID" value="nRc.2.0.1.t45481-RA"/>
    <property type="gene ID" value="nRc.2.0.1.g45481"/>
</dbReference>
<dbReference type="AlphaFoldDB" id="A0A915L415"/>